<evidence type="ECO:0000259" key="1">
    <source>
        <dbReference type="Pfam" id="PF05618"/>
    </source>
</evidence>
<proteinExistence type="predicted"/>
<accession>A0A1X7AF30</accession>
<dbReference type="AlphaFoldDB" id="A0A1X7AF30"/>
<dbReference type="EMBL" id="FWPT01000001">
    <property type="protein sequence ID" value="SMA36290.1"/>
    <property type="molecule type" value="Genomic_DNA"/>
</dbReference>
<keyword evidence="3" id="KW-1185">Reference proteome</keyword>
<dbReference type="PANTHER" id="PTHR38037:SF2">
    <property type="entry name" value="ATP-DEPENDENT ZINC PROTEASE DOMAIN-CONTAINING PROTEIN-RELATED"/>
    <property type="match status" value="1"/>
</dbReference>
<dbReference type="Proteomes" id="UP000196573">
    <property type="component" value="Unassembled WGS sequence"/>
</dbReference>
<evidence type="ECO:0000313" key="2">
    <source>
        <dbReference type="EMBL" id="SMA36290.1"/>
    </source>
</evidence>
<reference evidence="2 3" key="1">
    <citation type="submission" date="2017-03" db="EMBL/GenBank/DDBJ databases">
        <authorList>
            <person name="Afonso C.L."/>
            <person name="Miller P.J."/>
            <person name="Scott M.A."/>
            <person name="Spackman E."/>
            <person name="Goraichik I."/>
            <person name="Dimitrov K.M."/>
            <person name="Suarez D.L."/>
            <person name="Swayne D.E."/>
        </authorList>
    </citation>
    <scope>NUCLEOTIDE SEQUENCE [LARGE SCALE GENOMIC DNA]</scope>
    <source>
        <strain evidence="2">SB41UT1</strain>
    </source>
</reference>
<dbReference type="InterPro" id="IPR021109">
    <property type="entry name" value="Peptidase_aspartic_dom_sf"/>
</dbReference>
<sequence>MSEAYSNKMIQLRTLGLLVMLSVLVACAFSFRGQAVQSHTRVSAGPAAIQVLGSIEEVHLGGVDFPLDARVDTGADLSSLDARNIQEFTKDNKPWVCFQVCNRQSGHSVEIKLPVTGFVKIKRHGQESQCRPVVTLPMMLGDKKVNTDFTLVNRSNFRQPILIGRSYLDGRALVDVSQKYLASAPR</sequence>
<organism evidence="2 3">
    <name type="scientific">Parendozoicomonas haliclonae</name>
    <dbReference type="NCBI Taxonomy" id="1960125"/>
    <lineage>
        <taxon>Bacteria</taxon>
        <taxon>Pseudomonadati</taxon>
        <taxon>Pseudomonadota</taxon>
        <taxon>Gammaproteobacteria</taxon>
        <taxon>Oceanospirillales</taxon>
        <taxon>Endozoicomonadaceae</taxon>
        <taxon>Parendozoicomonas</taxon>
    </lineage>
</organism>
<name>A0A1X7AF30_9GAMM</name>
<feature type="domain" description="Retropepsin-like aspartic endopeptidase" evidence="1">
    <location>
        <begin position="51"/>
        <end position="183"/>
    </location>
</feature>
<dbReference type="OrthoDB" id="8546610at2"/>
<dbReference type="RefSeq" id="WP_087106749.1">
    <property type="nucleotide sequence ID" value="NZ_CBCSCN010000004.1"/>
</dbReference>
<dbReference type="InterPro" id="IPR008503">
    <property type="entry name" value="Asp_endopeptidase"/>
</dbReference>
<evidence type="ECO:0000313" key="3">
    <source>
        <dbReference type="Proteomes" id="UP000196573"/>
    </source>
</evidence>
<dbReference type="SUPFAM" id="SSF50630">
    <property type="entry name" value="Acid proteases"/>
    <property type="match status" value="1"/>
</dbReference>
<dbReference type="Gene3D" id="2.40.70.10">
    <property type="entry name" value="Acid Proteases"/>
    <property type="match status" value="1"/>
</dbReference>
<protein>
    <recommendedName>
        <fullName evidence="1">Retropepsin-like aspartic endopeptidase domain-containing protein</fullName>
    </recommendedName>
</protein>
<dbReference type="Pfam" id="PF05618">
    <property type="entry name" value="Zn_protease"/>
    <property type="match status" value="1"/>
</dbReference>
<dbReference type="PANTHER" id="PTHR38037">
    <property type="entry name" value="ZN_PROTEASE DOMAIN-CONTAINING PROTEIN"/>
    <property type="match status" value="1"/>
</dbReference>
<gene>
    <name evidence="2" type="ORF">EHSB41UT_00618</name>
</gene>